<feature type="compositionally biased region" description="Polar residues" evidence="1">
    <location>
        <begin position="356"/>
        <end position="372"/>
    </location>
</feature>
<name>A0AAW0CIL0_9AGAR</name>
<feature type="region of interest" description="Disordered" evidence="1">
    <location>
        <begin position="33"/>
        <end position="76"/>
    </location>
</feature>
<accession>A0AAW0CIL0</accession>
<feature type="compositionally biased region" description="Polar residues" evidence="1">
    <location>
        <begin position="33"/>
        <end position="48"/>
    </location>
</feature>
<comment type="caution">
    <text evidence="2">The sequence shown here is derived from an EMBL/GenBank/DDBJ whole genome shotgun (WGS) entry which is preliminary data.</text>
</comment>
<dbReference type="Proteomes" id="UP001383192">
    <property type="component" value="Unassembled WGS sequence"/>
</dbReference>
<reference evidence="2 3" key="1">
    <citation type="submission" date="2024-01" db="EMBL/GenBank/DDBJ databases">
        <title>A draft genome for a cacao thread blight-causing isolate of Paramarasmius palmivorus.</title>
        <authorList>
            <person name="Baruah I.K."/>
            <person name="Bukari Y."/>
            <person name="Amoako-Attah I."/>
            <person name="Meinhardt L.W."/>
            <person name="Bailey B.A."/>
            <person name="Cohen S.P."/>
        </authorList>
    </citation>
    <scope>NUCLEOTIDE SEQUENCE [LARGE SCALE GENOMIC DNA]</scope>
    <source>
        <strain evidence="2 3">GH-12</strain>
    </source>
</reference>
<feature type="compositionally biased region" description="Low complexity" evidence="1">
    <location>
        <begin position="168"/>
        <end position="182"/>
    </location>
</feature>
<feature type="region of interest" description="Disordered" evidence="1">
    <location>
        <begin position="273"/>
        <end position="310"/>
    </location>
</feature>
<feature type="compositionally biased region" description="Pro residues" evidence="1">
    <location>
        <begin position="510"/>
        <end position="520"/>
    </location>
</feature>
<feature type="region of interest" description="Disordered" evidence="1">
    <location>
        <begin position="355"/>
        <end position="401"/>
    </location>
</feature>
<protein>
    <submittedName>
        <fullName evidence="2">Uncharacterized protein</fullName>
    </submittedName>
</protein>
<feature type="compositionally biased region" description="Polar residues" evidence="1">
    <location>
        <begin position="557"/>
        <end position="587"/>
    </location>
</feature>
<feature type="compositionally biased region" description="Polar residues" evidence="1">
    <location>
        <begin position="619"/>
        <end position="631"/>
    </location>
</feature>
<sequence>MRIFKQPSVSAYPYAATAHFDVGYHTIEQAQPRTRSSWIGTSRPSEPQSHFHFPGSNSNPVLPRPSEHHRPKTSSFSIYPGASKDMFIYEASNSEFSSSSTSLVPLPFSPALSSDSTATVRSPDSPVDALPPHSFNRSSTPAPPKGGTFPLHIPALAQAQSGLRNVVSSDSSQQSSHSSQTSHIATQPSSGPADIRPFPAMETSETELDRISRLNTEINAGYNHLPVNNSHPAISIEPRTAPPQIYRDIPLRSSPDPFDAAFAVANAARNTADTASATHPLPIPPVLPSDTEQIRDQRGAGSINRRNSYLPPAQLAPSISQSTTSTLDPNHPLLVAPGSMTSTSQNVVQMGVLRSGNGSAESENIVVTQRSSPPGKYSRSRTDSTSRQSNSPPVIFPTSIPVSSMPIATGLEVSPQQHRVEPSIPVMSQHQITPPPAQPPSTVTMPVAQPSVPLLHIAHIPASTPAQPAVADAPLPVRSRTVSIETVSESSSERSGGSRSPMTGIIQQIIPPPAPAPVPDVPRRSRRTMPPPTTATMGRPHTSPPQTSPPTAYQSTNTSKGRPSLPALQTNASSAPSTTVKTSTVRSNPPALQASPSIATSSTTTEPFITPVAAAPPVTMSQGSSAPTRSKTPGPKRSHSDGDNPVYAGASQRSATPFKSEFVPNMSAPRPPIPEPQRRFTDNDQHLVNARGPVVNVSATSTATRATHTVRWKQELICPSPILPSQRRKGWFNRRGDQLWTNSGSYKPPPAGQEFPLELASYPDYGEGWMNEDGVKIDMMHRLIPKPPINWAFAVYD</sequence>
<gene>
    <name evidence="2" type="ORF">VNI00_010485</name>
</gene>
<feature type="compositionally biased region" description="Polar residues" evidence="1">
    <location>
        <begin position="112"/>
        <end position="122"/>
    </location>
</feature>
<proteinExistence type="predicted"/>
<keyword evidence="3" id="KW-1185">Reference proteome</keyword>
<feature type="compositionally biased region" description="Low complexity" evidence="1">
    <location>
        <begin position="482"/>
        <end position="509"/>
    </location>
</feature>
<dbReference type="AlphaFoldDB" id="A0AAW0CIL0"/>
<organism evidence="2 3">
    <name type="scientific">Paramarasmius palmivorus</name>
    <dbReference type="NCBI Taxonomy" id="297713"/>
    <lineage>
        <taxon>Eukaryota</taxon>
        <taxon>Fungi</taxon>
        <taxon>Dikarya</taxon>
        <taxon>Basidiomycota</taxon>
        <taxon>Agaricomycotina</taxon>
        <taxon>Agaricomycetes</taxon>
        <taxon>Agaricomycetidae</taxon>
        <taxon>Agaricales</taxon>
        <taxon>Marasmiineae</taxon>
        <taxon>Marasmiaceae</taxon>
        <taxon>Paramarasmius</taxon>
    </lineage>
</organism>
<dbReference type="EMBL" id="JAYKXP010000042">
    <property type="protein sequence ID" value="KAK7038855.1"/>
    <property type="molecule type" value="Genomic_DNA"/>
</dbReference>
<feature type="compositionally biased region" description="Low complexity" evidence="1">
    <location>
        <begin position="594"/>
        <end position="605"/>
    </location>
</feature>
<evidence type="ECO:0000313" key="2">
    <source>
        <dbReference type="EMBL" id="KAK7038855.1"/>
    </source>
</evidence>
<evidence type="ECO:0000256" key="1">
    <source>
        <dbReference type="SAM" id="MobiDB-lite"/>
    </source>
</evidence>
<evidence type="ECO:0000313" key="3">
    <source>
        <dbReference type="Proteomes" id="UP001383192"/>
    </source>
</evidence>
<feature type="region of interest" description="Disordered" evidence="1">
    <location>
        <begin position="482"/>
        <end position="679"/>
    </location>
</feature>
<feature type="compositionally biased region" description="Polar residues" evidence="1">
    <location>
        <begin position="158"/>
        <end position="167"/>
    </location>
</feature>
<feature type="region of interest" description="Disordered" evidence="1">
    <location>
        <begin position="112"/>
        <end position="196"/>
    </location>
</feature>